<dbReference type="SUPFAM" id="SSF50156">
    <property type="entry name" value="PDZ domain-like"/>
    <property type="match status" value="2"/>
</dbReference>
<feature type="region of interest" description="Disordered" evidence="2">
    <location>
        <begin position="94"/>
        <end position="174"/>
    </location>
</feature>
<dbReference type="EMBL" id="KB932203">
    <property type="protein sequence ID" value="KCV71251.1"/>
    <property type="molecule type" value="Genomic_DNA"/>
</dbReference>
<dbReference type="GeneID" id="20526926"/>
<feature type="region of interest" description="Disordered" evidence="2">
    <location>
        <begin position="940"/>
        <end position="961"/>
    </location>
</feature>
<name>A0A058ZBE3_FONAL</name>
<feature type="region of interest" description="Disordered" evidence="2">
    <location>
        <begin position="441"/>
        <end position="464"/>
    </location>
</feature>
<dbReference type="InterPro" id="IPR036034">
    <property type="entry name" value="PDZ_sf"/>
</dbReference>
<feature type="compositionally biased region" description="Basic and acidic residues" evidence="2">
    <location>
        <begin position="695"/>
        <end position="704"/>
    </location>
</feature>
<dbReference type="InterPro" id="IPR001478">
    <property type="entry name" value="PDZ"/>
</dbReference>
<dbReference type="Gene3D" id="2.30.42.10">
    <property type="match status" value="1"/>
</dbReference>
<dbReference type="Proteomes" id="UP000030693">
    <property type="component" value="Unassembled WGS sequence"/>
</dbReference>
<feature type="domain" description="PH" evidence="3">
    <location>
        <begin position="581"/>
        <end position="679"/>
    </location>
</feature>
<dbReference type="RefSeq" id="XP_009494374.1">
    <property type="nucleotide sequence ID" value="XM_009496099.1"/>
</dbReference>
<evidence type="ECO:0000256" key="1">
    <source>
        <dbReference type="ARBA" id="ARBA00022581"/>
    </source>
</evidence>
<dbReference type="InterPro" id="IPR001849">
    <property type="entry name" value="PH_domain"/>
</dbReference>
<accession>A0A058ZBE3</accession>
<dbReference type="Gene3D" id="2.30.29.30">
    <property type="entry name" value="Pleckstrin-homology domain (PH domain)/Phosphotyrosine-binding domain (PTB)"/>
    <property type="match status" value="1"/>
</dbReference>
<evidence type="ECO:0000313" key="6">
    <source>
        <dbReference type="Proteomes" id="UP000030693"/>
    </source>
</evidence>
<proteinExistence type="predicted"/>
<reference evidence="5" key="1">
    <citation type="submission" date="2013-04" db="EMBL/GenBank/DDBJ databases">
        <title>The Genome Sequence of Fonticula alba ATCC 38817.</title>
        <authorList>
            <consortium name="The Broad Institute Genomics Platform"/>
            <person name="Russ C."/>
            <person name="Cuomo C."/>
            <person name="Burger G."/>
            <person name="Gray M.W."/>
            <person name="Holland P.W.H."/>
            <person name="King N."/>
            <person name="Lang F.B.F."/>
            <person name="Roger A.J."/>
            <person name="Ruiz-Trillo I."/>
            <person name="Brown M."/>
            <person name="Walker B."/>
            <person name="Young S."/>
            <person name="Zeng Q."/>
            <person name="Gargeya S."/>
            <person name="Fitzgerald M."/>
            <person name="Haas B."/>
            <person name="Abouelleil A."/>
            <person name="Allen A.W."/>
            <person name="Alvarado L."/>
            <person name="Arachchi H.M."/>
            <person name="Berlin A.M."/>
            <person name="Chapman S.B."/>
            <person name="Gainer-Dewar J."/>
            <person name="Goldberg J."/>
            <person name="Griggs A."/>
            <person name="Gujja S."/>
            <person name="Hansen M."/>
            <person name="Howarth C."/>
            <person name="Imamovic A."/>
            <person name="Ireland A."/>
            <person name="Larimer J."/>
            <person name="McCowan C."/>
            <person name="Murphy C."/>
            <person name="Pearson M."/>
            <person name="Poon T.W."/>
            <person name="Priest M."/>
            <person name="Roberts A."/>
            <person name="Saif S."/>
            <person name="Shea T."/>
            <person name="Sisk P."/>
            <person name="Sykes S."/>
            <person name="Wortman J."/>
            <person name="Nusbaum C."/>
            <person name="Birren B."/>
        </authorList>
    </citation>
    <scope>NUCLEOTIDE SEQUENCE [LARGE SCALE GENOMIC DNA]</scope>
    <source>
        <strain evidence="5">ATCC 38817</strain>
    </source>
</reference>
<dbReference type="PROSITE" id="PS50003">
    <property type="entry name" value="PH_DOMAIN"/>
    <property type="match status" value="1"/>
</dbReference>
<evidence type="ECO:0000259" key="4">
    <source>
        <dbReference type="PROSITE" id="PS50106"/>
    </source>
</evidence>
<dbReference type="OMA" id="FEHALIQ"/>
<feature type="compositionally biased region" description="Low complexity" evidence="2">
    <location>
        <begin position="94"/>
        <end position="106"/>
    </location>
</feature>
<evidence type="ECO:0000313" key="5">
    <source>
        <dbReference type="EMBL" id="KCV71251.1"/>
    </source>
</evidence>
<feature type="compositionally biased region" description="Low complexity" evidence="2">
    <location>
        <begin position="371"/>
        <end position="409"/>
    </location>
</feature>
<sequence>MGSQLADLLQAHGLTVASRQARRCNLTLERLLLMDSAELGSELDLAAVSLKRLLQAIACYRALLPLGDNRADYHLFEHALIQVHLLRSDSTAVSRSRSSSASLSPRETAGLGLPGDQPPVGEHPPANAATAPSDTGPSPAGGSVGPPVTSPGASPRPRPASVAIPPAPASPGGTTGASLPIAYGLPLDLSHPVVMAAAAAATAAATSSGRPAPRPRASSSSSSSTITTTTTDPSPGGPPSAHSPTTASAPTTLTVTIAPPSPVVTVTPASPPGIPLAGEAPASPEPGAGLPPPLTGLVPPLSAVGTRPRPRPVLVASRPALAVLPGTSPVSPLTSGPTTPLVADAPLPRANVARADSVGSITAGNAGGGATTAASSSGSSSGSSSTSSTSSTSSSGPVTPASRTPTPTRARARPLSLFAMSSGDYSAGGGAAVPQSPLAVASPGFPSSASASSSSASSTAASPLNVTHSGGGASGAGGASGGASSSGSTAAAAAALASSFSRFSIRSDSPKSAPNLFLPGGAGAGVGPARAPPSPLVDSVAEQLAPAPGSPGLGPMGLAPPPGPVLPAAALAQITPGSLPAGAVRGHLYKLSGPSFLRAFRQRYFVLDGSTLYYFTADSSLRCRGVIPLGGYRIMNAENVTGQKYSFMIFHSHSRVYYLSARDLPTMTRWMRELHMATLGPSPSPGPAAGPEHQPPVHESPEPPHHHHHSVGGAGTVPPLLVLSSSDISLSPALSAGGGDLSAGSPGLLLPPSPSSSSTTTTTTSSSSAGPATPSAQRRSHRSVSFSSMIGVPTSRSAAATGVSPVAGLAVRPVHFVPPPAGPVSPVAGLVHRPLDDAGRRPNQQLSRSYFLCIAPPAEVLALQPDMPPALSPLLPSAPPAVDPGALLLSQGIPSRLFDVLIVRDPSGPLGLHVLVSDHGIAVSAVSAGSPAALARQFRRPATAPAPAPSAGRRASTLPTDVDFEPASTDALRPGDQIVAIDGLNLAGLSRHTAIERLRVSHKFLVLRVLRACPPGEGPDTAGDMGLPPLATAGKA</sequence>
<feature type="region of interest" description="Disordered" evidence="2">
    <location>
        <begin position="1016"/>
        <end position="1036"/>
    </location>
</feature>
<feature type="region of interest" description="Disordered" evidence="2">
    <location>
        <begin position="363"/>
        <end position="412"/>
    </location>
</feature>
<dbReference type="SMART" id="SM00233">
    <property type="entry name" value="PH"/>
    <property type="match status" value="1"/>
</dbReference>
<feature type="compositionally biased region" description="Low complexity" evidence="2">
    <location>
        <begin position="940"/>
        <end position="955"/>
    </location>
</feature>
<feature type="region of interest" description="Disordered" evidence="2">
    <location>
        <begin position="325"/>
        <end position="344"/>
    </location>
</feature>
<feature type="domain" description="PDZ" evidence="4">
    <location>
        <begin position="899"/>
        <end position="1013"/>
    </location>
</feature>
<dbReference type="AlphaFoldDB" id="A0A058ZBE3"/>
<dbReference type="SUPFAM" id="SSF50729">
    <property type="entry name" value="PH domain-like"/>
    <property type="match status" value="1"/>
</dbReference>
<protein>
    <recommendedName>
        <fullName evidence="7">PH domain-containing protein</fullName>
    </recommendedName>
</protein>
<evidence type="ECO:0000259" key="3">
    <source>
        <dbReference type="PROSITE" id="PS50003"/>
    </source>
</evidence>
<feature type="region of interest" description="Disordered" evidence="2">
    <location>
        <begin position="262"/>
        <end position="294"/>
    </location>
</feature>
<gene>
    <name evidence="5" type="ORF">H696_02201</name>
</gene>
<dbReference type="Pfam" id="PF00169">
    <property type="entry name" value="PH"/>
    <property type="match status" value="1"/>
</dbReference>
<evidence type="ECO:0000256" key="2">
    <source>
        <dbReference type="SAM" id="MobiDB-lite"/>
    </source>
</evidence>
<keyword evidence="1" id="KW-0945">Host-virus interaction</keyword>
<feature type="compositionally biased region" description="Low complexity" evidence="2">
    <location>
        <begin position="275"/>
        <end position="288"/>
    </location>
</feature>
<dbReference type="PANTHER" id="PTHR13037">
    <property type="entry name" value="FORMIN"/>
    <property type="match status" value="1"/>
</dbReference>
<dbReference type="OrthoDB" id="74412at2759"/>
<dbReference type="eggNOG" id="KOG1738">
    <property type="taxonomic scope" value="Eukaryota"/>
</dbReference>
<feature type="region of interest" description="Disordered" evidence="2">
    <location>
        <begin position="204"/>
        <end position="248"/>
    </location>
</feature>
<evidence type="ECO:0008006" key="7">
    <source>
        <dbReference type="Google" id="ProtNLM"/>
    </source>
</evidence>
<feature type="region of interest" description="Disordered" evidence="2">
    <location>
        <begin position="677"/>
        <end position="716"/>
    </location>
</feature>
<feature type="region of interest" description="Disordered" evidence="2">
    <location>
        <begin position="742"/>
        <end position="785"/>
    </location>
</feature>
<feature type="compositionally biased region" description="Low complexity" evidence="2">
    <location>
        <begin position="755"/>
        <end position="776"/>
    </location>
</feature>
<dbReference type="PROSITE" id="PS50106">
    <property type="entry name" value="PDZ"/>
    <property type="match status" value="1"/>
</dbReference>
<feature type="compositionally biased region" description="Low complexity" evidence="2">
    <location>
        <begin position="447"/>
        <end position="462"/>
    </location>
</feature>
<organism evidence="5">
    <name type="scientific">Fonticula alba</name>
    <name type="common">Slime mold</name>
    <dbReference type="NCBI Taxonomy" id="691883"/>
    <lineage>
        <taxon>Eukaryota</taxon>
        <taxon>Rotosphaerida</taxon>
        <taxon>Fonticulaceae</taxon>
        <taxon>Fonticula</taxon>
    </lineage>
</organism>
<dbReference type="InterPro" id="IPR011993">
    <property type="entry name" value="PH-like_dom_sf"/>
</dbReference>
<feature type="compositionally biased region" description="Polar residues" evidence="2">
    <location>
        <begin position="328"/>
        <end position="338"/>
    </location>
</feature>
<dbReference type="PANTHER" id="PTHR13037:SF24">
    <property type="entry name" value="POLYCOMB PROTEIN PCL-RELATED"/>
    <property type="match status" value="1"/>
</dbReference>
<dbReference type="SMART" id="SM00228">
    <property type="entry name" value="PDZ"/>
    <property type="match status" value="1"/>
</dbReference>
<feature type="compositionally biased region" description="Low complexity" evidence="2">
    <location>
        <begin position="135"/>
        <end position="174"/>
    </location>
</feature>
<dbReference type="CDD" id="cd00136">
    <property type="entry name" value="PDZ_canonical"/>
    <property type="match status" value="1"/>
</dbReference>
<keyword evidence="6" id="KW-1185">Reference proteome</keyword>